<evidence type="ECO:0000256" key="5">
    <source>
        <dbReference type="ARBA" id="ARBA00023136"/>
    </source>
</evidence>
<dbReference type="InterPro" id="IPR020846">
    <property type="entry name" value="MFS_dom"/>
</dbReference>
<accession>A0A1F2Q2C6</accession>
<keyword evidence="5 6" id="KW-0472">Membrane</keyword>
<feature type="transmembrane region" description="Helical" evidence="6">
    <location>
        <begin position="204"/>
        <end position="223"/>
    </location>
</feature>
<dbReference type="Gene3D" id="1.20.1250.20">
    <property type="entry name" value="MFS general substrate transporter like domains"/>
    <property type="match status" value="1"/>
</dbReference>
<dbReference type="SUPFAM" id="SSF103473">
    <property type="entry name" value="MFS general substrate transporter"/>
    <property type="match status" value="1"/>
</dbReference>
<protein>
    <submittedName>
        <fullName evidence="9">Drug resistance transporter, EmrB/QacA subfamily</fullName>
    </submittedName>
    <submittedName>
        <fullName evidence="8">MFS transporter</fullName>
    </submittedName>
</protein>
<feature type="transmembrane region" description="Helical" evidence="6">
    <location>
        <begin position="331"/>
        <end position="353"/>
    </location>
</feature>
<feature type="transmembrane region" description="Helical" evidence="6">
    <location>
        <begin position="107"/>
        <end position="133"/>
    </location>
</feature>
<feature type="domain" description="Major facilitator superfamily (MFS) profile" evidence="7">
    <location>
        <begin position="16"/>
        <end position="507"/>
    </location>
</feature>
<proteinExistence type="predicted"/>
<name>A0A1F2Q2C6_RHOER</name>
<reference evidence="8 11" key="1">
    <citation type="journal article" date="2017" name="Poromechanics V (2013)">
        <title>Genomic Characterization of the Arsenic-Tolerant Actinobacterium, &lt;i&gt;Rhodococcus erythropolis&lt;/i&gt; S43.</title>
        <authorList>
            <person name="Retamal-Morales G."/>
            <person name="Mehnert M."/>
            <person name="Schwabe R."/>
            <person name="Tischler D."/>
            <person name="Schloemann M."/>
            <person name="Levican G.J."/>
        </authorList>
    </citation>
    <scope>NUCLEOTIDE SEQUENCE [LARGE SCALE GENOMIC DNA]</scope>
    <source>
        <strain evidence="8 11">S43</strain>
    </source>
</reference>
<reference evidence="9 12" key="2">
    <citation type="submission" date="2020-03" db="EMBL/GenBank/DDBJ databases">
        <title>Screen low temperature-resistant strains for efficient degradation of petroleum hydrocarbons under the low temperature.</title>
        <authorList>
            <person name="Wang Y."/>
            <person name="Chen J."/>
        </authorList>
    </citation>
    <scope>NUCLEOTIDE SEQUENCE [LARGE SCALE GENOMIC DNA]</scope>
    <source>
        <strain evidence="9 12">KB1</strain>
    </source>
</reference>
<evidence type="ECO:0000256" key="2">
    <source>
        <dbReference type="ARBA" id="ARBA00022448"/>
    </source>
</evidence>
<dbReference type="Proteomes" id="UP000502345">
    <property type="component" value="Chromosome"/>
</dbReference>
<dbReference type="Pfam" id="PF07690">
    <property type="entry name" value="MFS_1"/>
    <property type="match status" value="1"/>
</dbReference>
<dbReference type="EMBL" id="CP124545">
    <property type="protein sequence ID" value="WGV51003.1"/>
    <property type="molecule type" value="Genomic_DNA"/>
</dbReference>
<dbReference type="Proteomes" id="UP001230933">
    <property type="component" value="Chromosome"/>
</dbReference>
<dbReference type="Gene3D" id="1.20.1720.10">
    <property type="entry name" value="Multidrug resistance protein D"/>
    <property type="match status" value="1"/>
</dbReference>
<gene>
    <name evidence="8" type="ORF">BS297_22735</name>
    <name evidence="9" type="ORF">G9444_1487</name>
    <name evidence="10" type="ORF">QIE55_07230</name>
</gene>
<feature type="transmembrane region" description="Helical" evidence="6">
    <location>
        <begin position="359"/>
        <end position="385"/>
    </location>
</feature>
<feature type="transmembrane region" description="Helical" evidence="6">
    <location>
        <begin position="406"/>
        <end position="424"/>
    </location>
</feature>
<feature type="transmembrane region" description="Helical" evidence="6">
    <location>
        <begin position="51"/>
        <end position="70"/>
    </location>
</feature>
<feature type="transmembrane region" description="Helical" evidence="6">
    <location>
        <begin position="168"/>
        <end position="192"/>
    </location>
</feature>
<evidence type="ECO:0000313" key="12">
    <source>
        <dbReference type="Proteomes" id="UP000502345"/>
    </source>
</evidence>
<dbReference type="GO" id="GO:0005886">
    <property type="term" value="C:plasma membrane"/>
    <property type="evidence" value="ECO:0007669"/>
    <property type="project" value="UniProtKB-SubCell"/>
</dbReference>
<evidence type="ECO:0000256" key="3">
    <source>
        <dbReference type="ARBA" id="ARBA00022692"/>
    </source>
</evidence>
<feature type="transmembrane region" description="Helical" evidence="6">
    <location>
        <begin position="296"/>
        <end position="319"/>
    </location>
</feature>
<dbReference type="CDD" id="cd17321">
    <property type="entry name" value="MFS_MMR_MDR_like"/>
    <property type="match status" value="1"/>
</dbReference>
<dbReference type="AlphaFoldDB" id="A0A1F2Q2C6"/>
<keyword evidence="2" id="KW-0813">Transport</keyword>
<dbReference type="PANTHER" id="PTHR42718:SF9">
    <property type="entry name" value="MAJOR FACILITATOR SUPERFAMILY MULTIDRUG TRANSPORTER MFSC"/>
    <property type="match status" value="1"/>
</dbReference>
<dbReference type="Proteomes" id="UP000325576">
    <property type="component" value="Unassembled WGS sequence"/>
</dbReference>
<evidence type="ECO:0000313" key="9">
    <source>
        <dbReference type="EMBL" id="QIP38731.1"/>
    </source>
</evidence>
<dbReference type="InterPro" id="IPR036259">
    <property type="entry name" value="MFS_trans_sf"/>
</dbReference>
<dbReference type="RefSeq" id="WP_020968776.1">
    <property type="nucleotide sequence ID" value="NZ_AP018733.1"/>
</dbReference>
<feature type="transmembrane region" description="Helical" evidence="6">
    <location>
        <begin position="268"/>
        <end position="290"/>
    </location>
</feature>
<comment type="subcellular location">
    <subcellularLocation>
        <location evidence="1">Cell membrane</location>
        <topology evidence="1">Multi-pass membrane protein</topology>
    </subcellularLocation>
</comment>
<evidence type="ECO:0000259" key="7">
    <source>
        <dbReference type="PROSITE" id="PS50850"/>
    </source>
</evidence>
<dbReference type="PROSITE" id="PS50850">
    <property type="entry name" value="MFS"/>
    <property type="match status" value="1"/>
</dbReference>
<evidence type="ECO:0000313" key="10">
    <source>
        <dbReference type="EMBL" id="WGV51003.1"/>
    </source>
</evidence>
<organism evidence="8 11">
    <name type="scientific">Rhodococcus erythropolis</name>
    <name type="common">Arthrobacter picolinophilus</name>
    <dbReference type="NCBI Taxonomy" id="1833"/>
    <lineage>
        <taxon>Bacteria</taxon>
        <taxon>Bacillati</taxon>
        <taxon>Actinomycetota</taxon>
        <taxon>Actinomycetes</taxon>
        <taxon>Mycobacteriales</taxon>
        <taxon>Nocardiaceae</taxon>
        <taxon>Rhodococcus</taxon>
        <taxon>Rhodococcus erythropolis group</taxon>
    </lineage>
</organism>
<dbReference type="PRINTS" id="PR01036">
    <property type="entry name" value="TCRTETB"/>
</dbReference>
<feature type="transmembrane region" description="Helical" evidence="6">
    <location>
        <begin position="12"/>
        <end position="31"/>
    </location>
</feature>
<sequence>MASDIKSASPDRATLVLGTLILVAAVANLNLSVANVALPDIGRAFDASQTQLNLIAVGYSLGLAGTVLYLGALGDRYGRKMLLVTGMALSIPASIVAGFAGNFEVLFLARIVGGVSAGLAFPTTLAIITALWAGPARTKAIAMWSAIGGAISALGPIVSGALLEQFHWGSVFFVTLPLALVALICSLVLVPAHVNETTERVDHLGGIVSIVFIGALVLSINFAPVKGSGTLALVLGAIAVVAGIGFFLQQRRAVNPLFDLHVAARPTFWVAAVGGLVVFGSLMGAMFIGQQFLQNVLGYSTLAAGAAIIPAALAMVIVAPRSATMIERYGARVTLLSGYLFVVLGLFVALFLWNESTQYWQVALAYALVGIGVGLAGTPASRSLTGSVPVHRAGMASGTSDLQRDLGGAIMQSILGGILTAGYAKSLGNAISSSPNASEVTPETQAALTKSFSSAEVLAERYPQYADQIMTAAKSAFLDGDTNAYIAAIIIVCAGAAVVTFFYPRRERERVLLAQYAAESDLAAEKS</sequence>
<dbReference type="EMBL" id="MRBO01000609">
    <property type="protein sequence ID" value="KAB2583023.1"/>
    <property type="molecule type" value="Genomic_DNA"/>
</dbReference>
<dbReference type="EMBL" id="CP050124">
    <property type="protein sequence ID" value="QIP38731.1"/>
    <property type="molecule type" value="Genomic_DNA"/>
</dbReference>
<keyword evidence="4 6" id="KW-1133">Transmembrane helix</keyword>
<dbReference type="InterPro" id="IPR011701">
    <property type="entry name" value="MFS"/>
</dbReference>
<reference evidence="10" key="3">
    <citation type="submission" date="2023-08" db="EMBL/GenBank/DDBJ databases">
        <title>Isolation and Characterization of Rhodococcus erythropolis MGMM8.</title>
        <authorList>
            <person name="Diabankana R.G.C."/>
            <person name="Afordoanyi D.M."/>
            <person name="Validov S.Z."/>
        </authorList>
    </citation>
    <scope>NUCLEOTIDE SEQUENCE</scope>
    <source>
        <strain evidence="10">MGMM8</strain>
    </source>
</reference>
<evidence type="ECO:0000313" key="11">
    <source>
        <dbReference type="Proteomes" id="UP000325576"/>
    </source>
</evidence>
<evidence type="ECO:0000313" key="8">
    <source>
        <dbReference type="EMBL" id="KAB2583023.1"/>
    </source>
</evidence>
<feature type="transmembrane region" description="Helical" evidence="6">
    <location>
        <begin position="140"/>
        <end position="162"/>
    </location>
</feature>
<feature type="transmembrane region" description="Helical" evidence="6">
    <location>
        <begin position="484"/>
        <end position="503"/>
    </location>
</feature>
<dbReference type="PANTHER" id="PTHR42718">
    <property type="entry name" value="MAJOR FACILITATOR SUPERFAMILY MULTIDRUG TRANSPORTER MFSC"/>
    <property type="match status" value="1"/>
</dbReference>
<dbReference type="GO" id="GO:0022857">
    <property type="term" value="F:transmembrane transporter activity"/>
    <property type="evidence" value="ECO:0007669"/>
    <property type="project" value="InterPro"/>
</dbReference>
<evidence type="ECO:0000256" key="1">
    <source>
        <dbReference type="ARBA" id="ARBA00004651"/>
    </source>
</evidence>
<keyword evidence="3 6" id="KW-0812">Transmembrane</keyword>
<evidence type="ECO:0000256" key="4">
    <source>
        <dbReference type="ARBA" id="ARBA00022989"/>
    </source>
</evidence>
<feature type="transmembrane region" description="Helical" evidence="6">
    <location>
        <begin position="229"/>
        <end position="248"/>
    </location>
</feature>
<evidence type="ECO:0000256" key="6">
    <source>
        <dbReference type="SAM" id="Phobius"/>
    </source>
</evidence>
<feature type="transmembrane region" description="Helical" evidence="6">
    <location>
        <begin position="82"/>
        <end position="101"/>
    </location>
</feature>